<dbReference type="EMBL" id="PFAM01000008">
    <property type="protein sequence ID" value="PIT96316.1"/>
    <property type="molecule type" value="Genomic_DNA"/>
</dbReference>
<dbReference type="Gene3D" id="3.40.50.200">
    <property type="entry name" value="Peptidase S8/S53 domain"/>
    <property type="match status" value="1"/>
</dbReference>
<dbReference type="SUPFAM" id="SSF69318">
    <property type="entry name" value="Integrin alpha N-terminal domain"/>
    <property type="match status" value="1"/>
</dbReference>
<keyword evidence="5 7" id="KW-0720">Serine protease</keyword>
<keyword evidence="2 7" id="KW-0645">Protease</keyword>
<dbReference type="Gene3D" id="2.130.10.130">
    <property type="entry name" value="Integrin alpha, N-terminal"/>
    <property type="match status" value="1"/>
</dbReference>
<keyword evidence="3 9" id="KW-0732">Signal</keyword>
<dbReference type="InterPro" id="IPR023827">
    <property type="entry name" value="Peptidase_S8_Asp-AS"/>
</dbReference>
<feature type="domain" description="Peptidase S8/S53" evidence="10">
    <location>
        <begin position="53"/>
        <end position="345"/>
    </location>
</feature>
<name>A0A2M6WUA8_9BACT</name>
<feature type="signal peptide" evidence="9">
    <location>
        <begin position="1"/>
        <end position="22"/>
    </location>
</feature>
<gene>
    <name evidence="11" type="ORF">COT94_01325</name>
</gene>
<evidence type="ECO:0000313" key="11">
    <source>
        <dbReference type="EMBL" id="PIT96316.1"/>
    </source>
</evidence>
<dbReference type="GO" id="GO:0006508">
    <property type="term" value="P:proteolysis"/>
    <property type="evidence" value="ECO:0007669"/>
    <property type="project" value="UniProtKB-KW"/>
</dbReference>
<evidence type="ECO:0000256" key="9">
    <source>
        <dbReference type="SAM" id="SignalP"/>
    </source>
</evidence>
<dbReference type="PANTHER" id="PTHR43399">
    <property type="entry name" value="SUBTILISIN-RELATED"/>
    <property type="match status" value="1"/>
</dbReference>
<comment type="similarity">
    <text evidence="1 7 8">Belongs to the peptidase S8 family.</text>
</comment>
<dbReference type="InterPro" id="IPR034204">
    <property type="entry name" value="PfSUB1-like_cat_dom"/>
</dbReference>
<dbReference type="PANTHER" id="PTHR43399:SF4">
    <property type="entry name" value="CELL WALL-ASSOCIATED PROTEASE"/>
    <property type="match status" value="1"/>
</dbReference>
<dbReference type="AlphaFoldDB" id="A0A2M6WUA8"/>
<accession>A0A2M6WUA8</accession>
<dbReference type="GO" id="GO:0004252">
    <property type="term" value="F:serine-type endopeptidase activity"/>
    <property type="evidence" value="ECO:0007669"/>
    <property type="project" value="UniProtKB-UniRule"/>
</dbReference>
<dbReference type="Proteomes" id="UP000228533">
    <property type="component" value="Unassembled WGS sequence"/>
</dbReference>
<evidence type="ECO:0000256" key="3">
    <source>
        <dbReference type="ARBA" id="ARBA00022729"/>
    </source>
</evidence>
<keyword evidence="4 7" id="KW-0378">Hydrolase</keyword>
<evidence type="ECO:0000313" key="12">
    <source>
        <dbReference type="Proteomes" id="UP000228533"/>
    </source>
</evidence>
<dbReference type="PROSITE" id="PS00138">
    <property type="entry name" value="SUBTILASE_SER"/>
    <property type="match status" value="1"/>
</dbReference>
<comment type="caution">
    <text evidence="11">The sequence shown here is derived from an EMBL/GenBank/DDBJ whole genome shotgun (WGS) entry which is preliminary data.</text>
</comment>
<dbReference type="PROSITE" id="PS00136">
    <property type="entry name" value="SUBTILASE_ASP"/>
    <property type="match status" value="1"/>
</dbReference>
<feature type="active site" description="Charge relay system" evidence="6 7">
    <location>
        <position position="60"/>
    </location>
</feature>
<dbReference type="InterPro" id="IPR000209">
    <property type="entry name" value="Peptidase_S8/S53_dom"/>
</dbReference>
<evidence type="ECO:0000256" key="1">
    <source>
        <dbReference type="ARBA" id="ARBA00011073"/>
    </source>
</evidence>
<sequence length="674" mass="72401">MNKQLIAMVAFFGLAWAINVQAVVPTDGWYDYQWYLKRIKANLAWDIKSESPQVVVAVIDTGCQLDHPDLKDNFWINIAEIPNNGRDDDHNGYIDDYHGYDFVNREAEPTPKFKAGFTEDGVVHGTVVSGVLAATGNNRMGISGVTWKAQIMCLKALNDKGEASTPKVIEAIDYAVRKGAHIINLSFIGAGYDKAMEAAITRAYKAGVMVVAPGGNELSDGHGQDLDKTPMYPVCYDGKGGENMVIGVAATGPLDEKMHFSGFGKKCIDLTAPGVSIFSTSLYQPNNSGQGPALDQLYDGYWSGTSFAVPMVSGALALLMQVNPELTPSELKEILFQTADNINISNLKYVNLLGAGRLNVDEAIKEAWRRHAARAVRLVVANYNEPGWIKIVSTADGSGTEFKAFDKNLLNITTGDLDGDGQVEIIATPAGGAKPEVKIFNRDGKLLKTWLVWDSNYRGGLSISAADVNGDGKAELMVAPLGSVKPEVKIFAWPGKQIKRFAVFGNNFRGGVNVSAGDLDGLGEAEIVVMPASKGGPQVRLFNGEGKLMGQFFAFDASYRSGWNITVSQVHSAWRWGSALIISDVKGGGSYVQLFNSRYQAFGRFMAFDNKFSGGVVTAAVDIDGDGQAEIIAGTGVGSAPNITIYQANGRLIKSFFVGASESRNGVSVAILPI</sequence>
<evidence type="ECO:0000256" key="4">
    <source>
        <dbReference type="ARBA" id="ARBA00022801"/>
    </source>
</evidence>
<proteinExistence type="inferred from homology"/>
<dbReference type="PROSITE" id="PS00137">
    <property type="entry name" value="SUBTILASE_HIS"/>
    <property type="match status" value="1"/>
</dbReference>
<dbReference type="Pfam" id="PF13517">
    <property type="entry name" value="FG-GAP_3"/>
    <property type="match status" value="1"/>
</dbReference>
<dbReference type="Pfam" id="PF00082">
    <property type="entry name" value="Peptidase_S8"/>
    <property type="match status" value="1"/>
</dbReference>
<dbReference type="InterPro" id="IPR023828">
    <property type="entry name" value="Peptidase_S8_Ser-AS"/>
</dbReference>
<evidence type="ECO:0000256" key="6">
    <source>
        <dbReference type="PIRSR" id="PIRSR615500-1"/>
    </source>
</evidence>
<evidence type="ECO:0000256" key="5">
    <source>
        <dbReference type="ARBA" id="ARBA00022825"/>
    </source>
</evidence>
<dbReference type="SUPFAM" id="SSF52743">
    <property type="entry name" value="Subtilisin-like"/>
    <property type="match status" value="1"/>
</dbReference>
<dbReference type="CDD" id="cd07473">
    <property type="entry name" value="Peptidases_S8_Subtilisin_like"/>
    <property type="match status" value="1"/>
</dbReference>
<reference evidence="12" key="1">
    <citation type="submission" date="2017-09" db="EMBL/GenBank/DDBJ databases">
        <title>Depth-based differentiation of microbial function through sediment-hosted aquifers and enrichment of novel symbionts in the deep terrestrial subsurface.</title>
        <authorList>
            <person name="Probst A.J."/>
            <person name="Ladd B."/>
            <person name="Jarett J.K."/>
            <person name="Geller-Mcgrath D.E."/>
            <person name="Sieber C.M.K."/>
            <person name="Emerson J.B."/>
            <person name="Anantharaman K."/>
            <person name="Thomas B.C."/>
            <person name="Malmstrom R."/>
            <person name="Stieglmeier M."/>
            <person name="Klingl A."/>
            <person name="Woyke T."/>
            <person name="Ryan C.M."/>
            <person name="Banfield J.F."/>
        </authorList>
    </citation>
    <scope>NUCLEOTIDE SEQUENCE [LARGE SCALE GENOMIC DNA]</scope>
</reference>
<feature type="chain" id="PRO_5014863293" description="Peptidase S8/S53 domain-containing protein" evidence="9">
    <location>
        <begin position="23"/>
        <end position="674"/>
    </location>
</feature>
<dbReference type="InterPro" id="IPR013517">
    <property type="entry name" value="FG-GAP"/>
</dbReference>
<dbReference type="PROSITE" id="PS51892">
    <property type="entry name" value="SUBTILASE"/>
    <property type="match status" value="1"/>
</dbReference>
<feature type="active site" description="Charge relay system" evidence="6 7">
    <location>
        <position position="306"/>
    </location>
</feature>
<feature type="active site" description="Charge relay system" evidence="6 7">
    <location>
        <position position="124"/>
    </location>
</feature>
<evidence type="ECO:0000256" key="2">
    <source>
        <dbReference type="ARBA" id="ARBA00022670"/>
    </source>
</evidence>
<evidence type="ECO:0000256" key="8">
    <source>
        <dbReference type="RuleBase" id="RU003355"/>
    </source>
</evidence>
<organism evidence="11 12">
    <name type="scientific">Candidatus Falkowbacteria bacterium CG10_big_fil_rev_8_21_14_0_10_37_14</name>
    <dbReference type="NCBI Taxonomy" id="1974561"/>
    <lineage>
        <taxon>Bacteria</taxon>
        <taxon>Candidatus Falkowiibacteriota</taxon>
    </lineage>
</organism>
<dbReference type="InterPro" id="IPR015500">
    <property type="entry name" value="Peptidase_S8_subtilisin-rel"/>
</dbReference>
<dbReference type="PRINTS" id="PR00723">
    <property type="entry name" value="SUBTILISIN"/>
</dbReference>
<dbReference type="InterPro" id="IPR051048">
    <property type="entry name" value="Peptidase_S8/S53_subtilisin"/>
</dbReference>
<evidence type="ECO:0000259" key="10">
    <source>
        <dbReference type="Pfam" id="PF00082"/>
    </source>
</evidence>
<dbReference type="InterPro" id="IPR022398">
    <property type="entry name" value="Peptidase_S8_His-AS"/>
</dbReference>
<dbReference type="InterPro" id="IPR036852">
    <property type="entry name" value="Peptidase_S8/S53_dom_sf"/>
</dbReference>
<dbReference type="InterPro" id="IPR028994">
    <property type="entry name" value="Integrin_alpha_N"/>
</dbReference>
<evidence type="ECO:0000256" key="7">
    <source>
        <dbReference type="PROSITE-ProRule" id="PRU01240"/>
    </source>
</evidence>
<protein>
    <recommendedName>
        <fullName evidence="10">Peptidase S8/S53 domain-containing protein</fullName>
    </recommendedName>
</protein>